<dbReference type="AlphaFoldDB" id="A0A0E9R118"/>
<organism evidence="1">
    <name type="scientific">Anguilla anguilla</name>
    <name type="common">European freshwater eel</name>
    <name type="synonym">Muraena anguilla</name>
    <dbReference type="NCBI Taxonomy" id="7936"/>
    <lineage>
        <taxon>Eukaryota</taxon>
        <taxon>Metazoa</taxon>
        <taxon>Chordata</taxon>
        <taxon>Craniata</taxon>
        <taxon>Vertebrata</taxon>
        <taxon>Euteleostomi</taxon>
        <taxon>Actinopterygii</taxon>
        <taxon>Neopterygii</taxon>
        <taxon>Teleostei</taxon>
        <taxon>Anguilliformes</taxon>
        <taxon>Anguillidae</taxon>
        <taxon>Anguilla</taxon>
    </lineage>
</organism>
<name>A0A0E9R118_ANGAN</name>
<reference evidence="1" key="2">
    <citation type="journal article" date="2015" name="Fish Shellfish Immunol.">
        <title>Early steps in the European eel (Anguilla anguilla)-Vibrio vulnificus interaction in the gills: Role of the RtxA13 toxin.</title>
        <authorList>
            <person name="Callol A."/>
            <person name="Pajuelo D."/>
            <person name="Ebbesson L."/>
            <person name="Teles M."/>
            <person name="MacKenzie S."/>
            <person name="Amaro C."/>
        </authorList>
    </citation>
    <scope>NUCLEOTIDE SEQUENCE</scope>
</reference>
<dbReference type="EMBL" id="GBXM01085716">
    <property type="protein sequence ID" value="JAH22861.1"/>
    <property type="molecule type" value="Transcribed_RNA"/>
</dbReference>
<accession>A0A0E9R118</accession>
<evidence type="ECO:0000313" key="1">
    <source>
        <dbReference type="EMBL" id="JAH22861.1"/>
    </source>
</evidence>
<protein>
    <submittedName>
        <fullName evidence="1">Uncharacterized protein</fullName>
    </submittedName>
</protein>
<dbReference type="PROSITE" id="PS51257">
    <property type="entry name" value="PROKAR_LIPOPROTEIN"/>
    <property type="match status" value="1"/>
</dbReference>
<sequence length="46" mass="5154">MRLHTRVCVCVCASYSQWPTNNAIVTSSACNPLKKIKTSSFLQHQT</sequence>
<proteinExistence type="predicted"/>
<reference evidence="1" key="1">
    <citation type="submission" date="2014-11" db="EMBL/GenBank/DDBJ databases">
        <authorList>
            <person name="Amaro Gonzalez C."/>
        </authorList>
    </citation>
    <scope>NUCLEOTIDE SEQUENCE</scope>
</reference>